<dbReference type="OrthoDB" id="8338566at2"/>
<organism evidence="1 2">
    <name type="scientific">Rubellimicrobium mesophilum DSM 19309</name>
    <dbReference type="NCBI Taxonomy" id="442562"/>
    <lineage>
        <taxon>Bacteria</taxon>
        <taxon>Pseudomonadati</taxon>
        <taxon>Pseudomonadota</taxon>
        <taxon>Alphaproteobacteria</taxon>
        <taxon>Rhodobacterales</taxon>
        <taxon>Roseobacteraceae</taxon>
        <taxon>Rubellimicrobium</taxon>
    </lineage>
</organism>
<dbReference type="Proteomes" id="UP000019666">
    <property type="component" value="Unassembled WGS sequence"/>
</dbReference>
<evidence type="ECO:0000313" key="2">
    <source>
        <dbReference type="Proteomes" id="UP000019666"/>
    </source>
</evidence>
<dbReference type="InterPro" id="IPR007362">
    <property type="entry name" value="DUF429"/>
</dbReference>
<dbReference type="STRING" id="442562.Rumeso_00389"/>
<name>A0A017HUB9_9RHOB</name>
<dbReference type="HOGENOM" id="CLU_061756_0_0_5"/>
<evidence type="ECO:0008006" key="3">
    <source>
        <dbReference type="Google" id="ProtNLM"/>
    </source>
</evidence>
<evidence type="ECO:0000313" key="1">
    <source>
        <dbReference type="EMBL" id="EYD78052.1"/>
    </source>
</evidence>
<accession>A0A017HUB9</accession>
<dbReference type="Pfam" id="PF04250">
    <property type="entry name" value="DUF429"/>
    <property type="match status" value="1"/>
</dbReference>
<reference evidence="1 2" key="1">
    <citation type="submission" date="2013-02" db="EMBL/GenBank/DDBJ databases">
        <authorList>
            <person name="Fiebig A."/>
            <person name="Goeker M."/>
            <person name="Klenk H.-P.P."/>
        </authorList>
    </citation>
    <scope>NUCLEOTIDE SEQUENCE [LARGE SCALE GENOMIC DNA]</scope>
    <source>
        <strain evidence="1 2">DSM 19309</strain>
    </source>
</reference>
<comment type="caution">
    <text evidence="1">The sequence shown here is derived from an EMBL/GenBank/DDBJ whole genome shotgun (WGS) entry which is preliminary data.</text>
</comment>
<protein>
    <recommendedName>
        <fullName evidence="3">DUF429 domain-containing protein</fullName>
    </recommendedName>
</protein>
<dbReference type="PATRIC" id="fig|442562.3.peg.388"/>
<sequence>MRVHGIDFTSAPSRRKPIRVAECRLDGGRLSFEGLEGIASLPGFEAFLATPGPWVAGFDLPFTQSRRFLDNIGWPRDWPAFADRLGGLTRAGFRAALEGYKAGRAPGDREHARGYEVGTGAVSPQKLYGVPVALMQFEAVPRLRRAGVHIPGLAEGDRSRVALEAYPGVAARALIGRVPYKSDVKARQTPERAAARRELLGCLTGAEGQRRFGLRVEAPGWLADDPTGDPLDALLCAVQAAWAHRLMEEEPERIAGLDLSEGWIADPDVLGRLRARQGD</sequence>
<dbReference type="RefSeq" id="WP_037280415.1">
    <property type="nucleotide sequence ID" value="NZ_KK088572.1"/>
</dbReference>
<dbReference type="AlphaFoldDB" id="A0A017HUB9"/>
<gene>
    <name evidence="1" type="ORF">Rumeso_00389</name>
</gene>
<keyword evidence="2" id="KW-1185">Reference proteome</keyword>
<proteinExistence type="predicted"/>
<dbReference type="EMBL" id="AOSK01000018">
    <property type="protein sequence ID" value="EYD78052.1"/>
    <property type="molecule type" value="Genomic_DNA"/>
</dbReference>